<keyword evidence="4" id="KW-0949">S-adenosyl-L-methionine</keyword>
<dbReference type="PANTHER" id="PTHR43667">
    <property type="entry name" value="CYCLOPROPANE-FATTY-ACYL-PHOSPHOLIPID SYNTHASE"/>
    <property type="match status" value="1"/>
</dbReference>
<protein>
    <submittedName>
        <fullName evidence="6">Uncharacterized protein</fullName>
    </submittedName>
</protein>
<evidence type="ECO:0000256" key="1">
    <source>
        <dbReference type="ARBA" id="ARBA00010815"/>
    </source>
</evidence>
<sequence length="319" mass="35982">MGRHMGRATYKGTSTKAILHHYDYLGDFYRLFLGPELVYSHAMWEDGDTLETAQMRKLDHHVQAAGAVGAERLLDVGCGYGALLHRAVQRHGVRHAVGLTISPAQAAWAAKQQWPGCEVRTENWFDHRPDGPYDAIIAIEAVEHFAGETLWRARRVSRYREFFRRCHGWLRPAGRLSVQANAWTRYGWLGSMMLPAERFAPGGAGPHRLGLRDLAGAWANARDGLRASRTVFPECFVPTRSELTEAAQGLFRVIAERDDPQDGVRTTESWLAGAEANRERGAELIGRRAVEDILNQQRTTLRFLREGRATILRLVFEKV</sequence>
<reference evidence="7" key="1">
    <citation type="journal article" date="2019" name="Int. J. Syst. Evol. Microbiol.">
        <title>The Global Catalogue of Microorganisms (GCM) 10K type strain sequencing project: providing services to taxonomists for standard genome sequencing and annotation.</title>
        <authorList>
            <consortium name="The Broad Institute Genomics Platform"/>
            <consortium name="The Broad Institute Genome Sequencing Center for Infectious Disease"/>
            <person name="Wu L."/>
            <person name="Ma J."/>
        </authorList>
    </citation>
    <scope>NUCLEOTIDE SEQUENCE [LARGE SCALE GENOMIC DNA]</scope>
    <source>
        <strain evidence="7">JCM 14924</strain>
    </source>
</reference>
<accession>A0ABP4KEX9</accession>
<dbReference type="InterPro" id="IPR050723">
    <property type="entry name" value="CFA/CMAS"/>
</dbReference>
<organism evidence="6 7">
    <name type="scientific">Streptomyces bangladeshensis</name>
    <dbReference type="NCBI Taxonomy" id="295352"/>
    <lineage>
        <taxon>Bacteria</taxon>
        <taxon>Bacillati</taxon>
        <taxon>Actinomycetota</taxon>
        <taxon>Actinomycetes</taxon>
        <taxon>Kitasatosporales</taxon>
        <taxon>Streptomycetaceae</taxon>
        <taxon>Streptomyces</taxon>
    </lineage>
</organism>
<dbReference type="SUPFAM" id="SSF53335">
    <property type="entry name" value="S-adenosyl-L-methionine-dependent methyltransferases"/>
    <property type="match status" value="1"/>
</dbReference>
<comment type="caution">
    <text evidence="6">The sequence shown here is derived from an EMBL/GenBank/DDBJ whole genome shotgun (WGS) entry which is preliminary data.</text>
</comment>
<dbReference type="CDD" id="cd02440">
    <property type="entry name" value="AdoMet_MTases"/>
    <property type="match status" value="1"/>
</dbReference>
<dbReference type="Pfam" id="PF02353">
    <property type="entry name" value="CMAS"/>
    <property type="match status" value="1"/>
</dbReference>
<evidence type="ECO:0000313" key="7">
    <source>
        <dbReference type="Proteomes" id="UP001501391"/>
    </source>
</evidence>
<comment type="similarity">
    <text evidence="1">Belongs to the CFA/CMAS family.</text>
</comment>
<evidence type="ECO:0000313" key="6">
    <source>
        <dbReference type="EMBL" id="GAA1500524.1"/>
    </source>
</evidence>
<evidence type="ECO:0000256" key="4">
    <source>
        <dbReference type="ARBA" id="ARBA00022691"/>
    </source>
</evidence>
<dbReference type="Gene3D" id="3.40.50.150">
    <property type="entry name" value="Vaccinia Virus protein VP39"/>
    <property type="match status" value="1"/>
</dbReference>
<dbReference type="RefSeq" id="WP_086698016.1">
    <property type="nucleotide sequence ID" value="NZ_BAAAOQ010000048.1"/>
</dbReference>
<dbReference type="PANTHER" id="PTHR43667:SF1">
    <property type="entry name" value="CYCLOPROPANE-FATTY-ACYL-PHOSPHOLIPID SYNTHASE"/>
    <property type="match status" value="1"/>
</dbReference>
<dbReference type="InterPro" id="IPR029063">
    <property type="entry name" value="SAM-dependent_MTases_sf"/>
</dbReference>
<evidence type="ECO:0000256" key="2">
    <source>
        <dbReference type="ARBA" id="ARBA00022603"/>
    </source>
</evidence>
<keyword evidence="2" id="KW-0489">Methyltransferase</keyword>
<gene>
    <name evidence="6" type="ORF">GCM10009787_78450</name>
</gene>
<keyword evidence="7" id="KW-1185">Reference proteome</keyword>
<evidence type="ECO:0000256" key="5">
    <source>
        <dbReference type="ARBA" id="ARBA00023098"/>
    </source>
</evidence>
<dbReference type="Proteomes" id="UP001501391">
    <property type="component" value="Unassembled WGS sequence"/>
</dbReference>
<evidence type="ECO:0000256" key="3">
    <source>
        <dbReference type="ARBA" id="ARBA00022679"/>
    </source>
</evidence>
<keyword evidence="5" id="KW-0443">Lipid metabolism</keyword>
<dbReference type="EMBL" id="BAAAOQ010000048">
    <property type="protein sequence ID" value="GAA1500524.1"/>
    <property type="molecule type" value="Genomic_DNA"/>
</dbReference>
<name>A0ABP4KEX9_9ACTN</name>
<proteinExistence type="inferred from homology"/>
<keyword evidence="3" id="KW-0808">Transferase</keyword>